<proteinExistence type="predicted"/>
<dbReference type="AlphaFoldDB" id="A0A7W3ZQX3"/>
<reference evidence="3 4" key="1">
    <citation type="submission" date="2020-05" db="EMBL/GenBank/DDBJ databases">
        <title>Classification of alakaliphilic streptomycetes isolated from an alkaline soil next to Lonar Crater, India and a proposal for the recognition of Streptomyces alkaliterrae sp. nov.</title>
        <authorList>
            <person name="Golinska P."/>
        </authorList>
    </citation>
    <scope>NUCLEOTIDE SEQUENCE [LARGE SCALE GENOMIC DNA]</scope>
    <source>
        <strain evidence="4">OF3</strain>
        <strain evidence="3">OF8</strain>
    </source>
</reference>
<comment type="caution">
    <text evidence="2">The sequence shown here is derived from an EMBL/GenBank/DDBJ whole genome shotgun (WGS) entry which is preliminary data.</text>
</comment>
<dbReference type="Proteomes" id="UP000525686">
    <property type="component" value="Unassembled WGS sequence"/>
</dbReference>
<dbReference type="EMBL" id="JABJXA010000001">
    <property type="protein sequence ID" value="MBB1257218.1"/>
    <property type="molecule type" value="Genomic_DNA"/>
</dbReference>
<accession>A0A7W3ZQX3</accession>
<protein>
    <submittedName>
        <fullName evidence="2">Uncharacterized protein</fullName>
    </submittedName>
</protein>
<dbReference type="EMBL" id="JABJWZ010000013">
    <property type="protein sequence ID" value="MBB1252322.1"/>
    <property type="molecule type" value="Genomic_DNA"/>
</dbReference>
<evidence type="ECO:0000313" key="3">
    <source>
        <dbReference type="Proteomes" id="UP000517765"/>
    </source>
</evidence>
<gene>
    <name evidence="1" type="ORF">H3146_02905</name>
    <name evidence="2" type="ORF">H3147_00005</name>
</gene>
<dbReference type="Proteomes" id="UP000517765">
    <property type="component" value="Unassembled WGS sequence"/>
</dbReference>
<organism evidence="2 3">
    <name type="scientific">Streptomyces alkaliterrae</name>
    <dbReference type="NCBI Taxonomy" id="2213162"/>
    <lineage>
        <taxon>Bacteria</taxon>
        <taxon>Bacillati</taxon>
        <taxon>Actinomycetota</taxon>
        <taxon>Actinomycetes</taxon>
        <taxon>Kitasatosporales</taxon>
        <taxon>Streptomycetaceae</taxon>
        <taxon>Streptomyces</taxon>
    </lineage>
</organism>
<reference evidence="2" key="2">
    <citation type="journal article" name="Syst. Appl. Microbiol.">
        <title>Streptomyces alkaliterrae sp. nov., isolated from an alkaline soil, and emended descriptions of Streptomyces alkaliphilus, Streptomyces calidiresistens and Streptomyces durbertensis.</title>
        <authorList>
            <person name="Swiecimska M."/>
            <person name="Golinska P."/>
            <person name="Nouioui I."/>
            <person name="Wypij M."/>
            <person name="Rai M."/>
            <person name="Sangal V."/>
            <person name="Goodfellow M."/>
        </authorList>
    </citation>
    <scope>NUCLEOTIDE SEQUENCE</scope>
    <source>
        <strain evidence="1">OF3</strain>
        <strain evidence="2">OF8</strain>
    </source>
</reference>
<name>A0A7W3ZQX3_9ACTN</name>
<sequence length="166" mass="17614">MPGDVDAWAERMGAYGIEWDEEGEAKPPHPVVGPVLSWVGMTAFEPGDPLYGANAVANGERELILTGCAVLSAPESEGLPPRTRSFFDDCVTAAEVEGVDEERVEKWVAERLAVMARSEEPECEDVDLGPATLRLVVALHTASIEMLPTEAVEAAGGEDGPAGHLC</sequence>
<evidence type="ECO:0000313" key="2">
    <source>
        <dbReference type="EMBL" id="MBB1257218.1"/>
    </source>
</evidence>
<evidence type="ECO:0000313" key="1">
    <source>
        <dbReference type="EMBL" id="MBB1252322.1"/>
    </source>
</evidence>
<evidence type="ECO:0000313" key="4">
    <source>
        <dbReference type="Proteomes" id="UP000525686"/>
    </source>
</evidence>